<protein>
    <submittedName>
        <fullName evidence="1">Uncharacterized protein</fullName>
    </submittedName>
</protein>
<reference evidence="1" key="1">
    <citation type="submission" date="2018-02" db="EMBL/GenBank/DDBJ databases">
        <title>Rhizophora mucronata_Transcriptome.</title>
        <authorList>
            <person name="Meera S.P."/>
            <person name="Sreeshan A."/>
            <person name="Augustine A."/>
        </authorList>
    </citation>
    <scope>NUCLEOTIDE SEQUENCE</scope>
    <source>
        <tissue evidence="1">Leaf</tissue>
    </source>
</reference>
<dbReference type="EMBL" id="GGEC01078667">
    <property type="protein sequence ID" value="MBX59151.1"/>
    <property type="molecule type" value="Transcribed_RNA"/>
</dbReference>
<proteinExistence type="predicted"/>
<organism evidence="1">
    <name type="scientific">Rhizophora mucronata</name>
    <name type="common">Asiatic mangrove</name>
    <dbReference type="NCBI Taxonomy" id="61149"/>
    <lineage>
        <taxon>Eukaryota</taxon>
        <taxon>Viridiplantae</taxon>
        <taxon>Streptophyta</taxon>
        <taxon>Embryophyta</taxon>
        <taxon>Tracheophyta</taxon>
        <taxon>Spermatophyta</taxon>
        <taxon>Magnoliopsida</taxon>
        <taxon>eudicotyledons</taxon>
        <taxon>Gunneridae</taxon>
        <taxon>Pentapetalae</taxon>
        <taxon>rosids</taxon>
        <taxon>fabids</taxon>
        <taxon>Malpighiales</taxon>
        <taxon>Rhizophoraceae</taxon>
        <taxon>Rhizophora</taxon>
    </lineage>
</organism>
<evidence type="ECO:0000313" key="1">
    <source>
        <dbReference type="EMBL" id="MBX59151.1"/>
    </source>
</evidence>
<name>A0A2P2PWN9_RHIMU</name>
<dbReference type="AlphaFoldDB" id="A0A2P2PWN9"/>
<accession>A0A2P2PWN9</accession>
<sequence length="49" mass="5639">MGLFILIDEQTTLQFEKSWTVRLILKSLENRTREDVGTDRAASREAQDG</sequence>